<reference evidence="1 2" key="1">
    <citation type="submission" date="2019-12" db="EMBL/GenBank/DDBJ databases">
        <title>Comparative genomics gives insights into the taxonomy of the Azoarcus-Aromatoleum group and reveals separate origins of nif in the plant-associated Azoarcus and non-plant-associated Aromatoleum sub-groups.</title>
        <authorList>
            <person name="Lafos M."/>
            <person name="Maluk M."/>
            <person name="Batista M."/>
            <person name="Junghare M."/>
            <person name="Carmona M."/>
            <person name="Faoro H."/>
            <person name="Cruz L.M."/>
            <person name="Battistoni F."/>
            <person name="De Souza E."/>
            <person name="Pedrosa F."/>
            <person name="Chen W.-M."/>
            <person name="Poole P.S."/>
            <person name="Dixon R.A."/>
            <person name="James E.K."/>
        </authorList>
    </citation>
    <scope>NUCLEOTIDE SEQUENCE [LARGE SCALE GENOMIC DNA]</scope>
    <source>
        <strain evidence="1 2">22Lin</strain>
    </source>
</reference>
<dbReference type="EMBL" id="WTVQ01000019">
    <property type="protein sequence ID" value="NMG75573.1"/>
    <property type="molecule type" value="Genomic_DNA"/>
</dbReference>
<proteinExistence type="predicted"/>
<protein>
    <recommendedName>
        <fullName evidence="3">Aminoglycoside phosphotransferase domain-containing protein</fullName>
    </recommendedName>
</protein>
<dbReference type="Proteomes" id="UP000648984">
    <property type="component" value="Unassembled WGS sequence"/>
</dbReference>
<comment type="caution">
    <text evidence="1">The sequence shown here is derived from an EMBL/GenBank/DDBJ whole genome shotgun (WGS) entry which is preliminary data.</text>
</comment>
<accession>A0ABX1QB66</accession>
<evidence type="ECO:0000313" key="1">
    <source>
        <dbReference type="EMBL" id="NMG75573.1"/>
    </source>
</evidence>
<gene>
    <name evidence="1" type="ORF">GPA25_12470</name>
</gene>
<dbReference type="SUPFAM" id="SSF56112">
    <property type="entry name" value="Protein kinase-like (PK-like)"/>
    <property type="match status" value="1"/>
</dbReference>
<evidence type="ECO:0000313" key="2">
    <source>
        <dbReference type="Proteomes" id="UP000648984"/>
    </source>
</evidence>
<dbReference type="RefSeq" id="WP_169260728.1">
    <property type="nucleotide sequence ID" value="NZ_WTVQ01000019.1"/>
</dbReference>
<sequence length="460" mass="50609">MDISRLLTDEVAMTGLLQRGLPGFRDGLARIEGCSVTQSRRRISRRTREQGAPYLGVCYALAVRDTLTGRLGSQSLYAKAYSRGASLDAYRAAWPQHCIVPRFGEPVMHLPEFDMVVWSLPNDPAMAQLPAFLDPVGVRAHLPLARIFAAEAAASGASEAAQVEAVHIVRHEPEEHCTARFSLRYGDERAAIYGKSYRGEEWRDARDCLAALWRQGGADPQAFIVGRPLGACPILHAVWQREVTGVALAGELAGPAADALLHTLAVALSRLHAGGPLQGRAEPLGETLDTARKWRKKLLQAEPRFAAPLDHILARLEAQEDAPPPRMRPIHGDFHVDQMLWCDGRIALFDYDNFALGAPARDVADFVSQLLCREGEVGEGAGIADWPAIAVRFITHYRAANGGAPDDRELDWYLRLMLLRKAYSFFVRHRAGWPGRVRRALADAEAGLAALPLTRPEVYS</sequence>
<organism evidence="1 2">
    <name type="scientific">Aromatoleum diolicum</name>
    <dbReference type="NCBI Taxonomy" id="75796"/>
    <lineage>
        <taxon>Bacteria</taxon>
        <taxon>Pseudomonadati</taxon>
        <taxon>Pseudomonadota</taxon>
        <taxon>Betaproteobacteria</taxon>
        <taxon>Rhodocyclales</taxon>
        <taxon>Rhodocyclaceae</taxon>
        <taxon>Aromatoleum</taxon>
    </lineage>
</organism>
<name>A0ABX1QB66_9RHOO</name>
<dbReference type="Gene3D" id="3.90.1200.10">
    <property type="match status" value="1"/>
</dbReference>
<dbReference type="InterPro" id="IPR011009">
    <property type="entry name" value="Kinase-like_dom_sf"/>
</dbReference>
<evidence type="ECO:0008006" key="3">
    <source>
        <dbReference type="Google" id="ProtNLM"/>
    </source>
</evidence>
<keyword evidence="2" id="KW-1185">Reference proteome</keyword>